<dbReference type="Pfam" id="PF13181">
    <property type="entry name" value="TPR_8"/>
    <property type="match status" value="2"/>
</dbReference>
<feature type="repeat" description="TPR" evidence="3">
    <location>
        <begin position="95"/>
        <end position="128"/>
    </location>
</feature>
<dbReference type="Proteomes" id="UP000187735">
    <property type="component" value="Chromosome"/>
</dbReference>
<reference evidence="6 7" key="1">
    <citation type="journal article" date="2016" name="Front. Microbiol.">
        <title>Fuerstia marisgermanicae gen. nov., sp. nov., an Unusual Member of the Phylum Planctomycetes from the German Wadden Sea.</title>
        <authorList>
            <person name="Kohn T."/>
            <person name="Heuer A."/>
            <person name="Jogler M."/>
            <person name="Vollmers J."/>
            <person name="Boedeker C."/>
            <person name="Bunk B."/>
            <person name="Rast P."/>
            <person name="Borchert D."/>
            <person name="Glockner I."/>
            <person name="Freese H.M."/>
            <person name="Klenk H.P."/>
            <person name="Overmann J."/>
            <person name="Kaster A.K."/>
            <person name="Rohde M."/>
            <person name="Wiegand S."/>
            <person name="Jogler C."/>
        </authorList>
    </citation>
    <scope>NUCLEOTIDE SEQUENCE [LARGE SCALE GENOMIC DNA]</scope>
    <source>
        <strain evidence="6 7">NH11</strain>
    </source>
</reference>
<protein>
    <submittedName>
        <fullName evidence="6">Tetratricopeptide repeat protein</fullName>
    </submittedName>
</protein>
<gene>
    <name evidence="6" type="ORF">Fuma_06720</name>
</gene>
<dbReference type="EMBL" id="CP017641">
    <property type="protein sequence ID" value="APZ97042.1"/>
    <property type="molecule type" value="Genomic_DNA"/>
</dbReference>
<evidence type="ECO:0000256" key="4">
    <source>
        <dbReference type="SAM" id="MobiDB-lite"/>
    </source>
</evidence>
<accession>A0A1P8WSK5</accession>
<keyword evidence="2 3" id="KW-0802">TPR repeat</keyword>
<sequence precursor="true">MMILRPSQFAISAVLVVLMSGPASLCVTPAAADETPAPSPEKPAPVAGDEPAAAKSDSDAKQPDKELSVPRQPGDDATRELKDPLRKPDGAKKRAMAAYMAGVAAQKNGKLDDALKAYAKAAEADPTAAEPVKAHALLLMRLGRIEQAEQMARKAIELDKNDFETRIQLAILMLASRDPAAAATLIEEALNSSTLEHNSPQFVSIHSVRGRLYIQVGDAGKAAESYKVILNALERPEDFGLDFREHQKLMTDRVTGYDTVGKVMLEVGRYDDAKSAFSALARVNEDRPGEYHYWLALTQYRMDELDKAIKNLDRYFETNERSRDSLQLLSDLYDAKSESSKVTARLEELAVDTNDAVTVKLFLGDRLVNKGDTDAATKVYREIIDSTADADAYLGLIRVDIAKQDAASLLKSVQKALRARIQIQELAPLLALIANDPGFGKKVVDEAVASLQDSATEQHPTATFFYSELATAESLDLPEQEEALLKATLDQNPELAVGIEAMTRLGRLQYLQDKPAEAVDTFRKLLAVPGLPANNQAMALYLLAAAEEQNKNYEGAIEVLQSALKLAPENPLFTYQLGWTQLRAEKLSDAEQTLKQAVQHSVARGDTERQGASRLLLAALYTQMARWDEAIAEYNELLSMPEITPEHLRRGRTALSNAYVQKGDMKNGERILEEVYAESPDDPGVNNDLGYLYAEQNKKLEQAEKMIQIAVKAEPDNPAYLDSLGWVLYRLGKHEEALEALTKATSDPDYRDSTIIDHLGDVQKALGQMDEAKKSWQEALEVEQKAAIPDQSVVDRLTKKLAE</sequence>
<keyword evidence="5" id="KW-0732">Signal</keyword>
<evidence type="ECO:0000256" key="2">
    <source>
        <dbReference type="ARBA" id="ARBA00022803"/>
    </source>
</evidence>
<dbReference type="SMART" id="SM00028">
    <property type="entry name" value="TPR"/>
    <property type="match status" value="11"/>
</dbReference>
<dbReference type="PANTHER" id="PTHR44943:SF8">
    <property type="entry name" value="TPR REPEAT-CONTAINING PROTEIN MJ0263"/>
    <property type="match status" value="1"/>
</dbReference>
<dbReference type="SUPFAM" id="SSF48452">
    <property type="entry name" value="TPR-like"/>
    <property type="match status" value="3"/>
</dbReference>
<feature type="signal peptide" evidence="5">
    <location>
        <begin position="1"/>
        <end position="25"/>
    </location>
</feature>
<name>A0A1P8WSK5_9PLAN</name>
<dbReference type="Pfam" id="PF13174">
    <property type="entry name" value="TPR_6"/>
    <property type="match status" value="1"/>
</dbReference>
<dbReference type="Gene3D" id="1.25.40.10">
    <property type="entry name" value="Tetratricopeptide repeat domain"/>
    <property type="match status" value="4"/>
</dbReference>
<dbReference type="RefSeq" id="WP_083732507.1">
    <property type="nucleotide sequence ID" value="NZ_CP017641.1"/>
</dbReference>
<organism evidence="6 7">
    <name type="scientific">Fuerstiella marisgermanici</name>
    <dbReference type="NCBI Taxonomy" id="1891926"/>
    <lineage>
        <taxon>Bacteria</taxon>
        <taxon>Pseudomonadati</taxon>
        <taxon>Planctomycetota</taxon>
        <taxon>Planctomycetia</taxon>
        <taxon>Planctomycetales</taxon>
        <taxon>Planctomycetaceae</taxon>
        <taxon>Fuerstiella</taxon>
    </lineage>
</organism>
<dbReference type="Pfam" id="PF14559">
    <property type="entry name" value="TPR_19"/>
    <property type="match status" value="2"/>
</dbReference>
<dbReference type="PANTHER" id="PTHR44943">
    <property type="entry name" value="CELLULOSE SYNTHASE OPERON PROTEIN C"/>
    <property type="match status" value="1"/>
</dbReference>
<feature type="region of interest" description="Disordered" evidence="4">
    <location>
        <begin position="31"/>
        <end position="92"/>
    </location>
</feature>
<evidence type="ECO:0000256" key="1">
    <source>
        <dbReference type="ARBA" id="ARBA00022737"/>
    </source>
</evidence>
<proteinExistence type="predicted"/>
<dbReference type="InterPro" id="IPR019734">
    <property type="entry name" value="TPR_rpt"/>
</dbReference>
<feature type="repeat" description="TPR" evidence="3">
    <location>
        <begin position="753"/>
        <end position="786"/>
    </location>
</feature>
<dbReference type="STRING" id="1891926.Fuma_06720"/>
<feature type="compositionally biased region" description="Basic and acidic residues" evidence="4">
    <location>
        <begin position="56"/>
        <end position="92"/>
    </location>
</feature>
<dbReference type="PROSITE" id="PS50005">
    <property type="entry name" value="TPR"/>
    <property type="match status" value="3"/>
</dbReference>
<feature type="repeat" description="TPR" evidence="3">
    <location>
        <begin position="537"/>
        <end position="570"/>
    </location>
</feature>
<dbReference type="AlphaFoldDB" id="A0A1P8WSK5"/>
<dbReference type="InterPro" id="IPR011990">
    <property type="entry name" value="TPR-like_helical_dom_sf"/>
</dbReference>
<dbReference type="OrthoDB" id="9766710at2"/>
<evidence type="ECO:0000313" key="7">
    <source>
        <dbReference type="Proteomes" id="UP000187735"/>
    </source>
</evidence>
<evidence type="ECO:0000256" key="3">
    <source>
        <dbReference type="PROSITE-ProRule" id="PRU00339"/>
    </source>
</evidence>
<keyword evidence="1" id="KW-0677">Repeat</keyword>
<dbReference type="Pfam" id="PF13432">
    <property type="entry name" value="TPR_16"/>
    <property type="match status" value="2"/>
</dbReference>
<dbReference type="KEGG" id="fmr:Fuma_06720"/>
<evidence type="ECO:0000313" key="6">
    <source>
        <dbReference type="EMBL" id="APZ97042.1"/>
    </source>
</evidence>
<feature type="chain" id="PRO_5012456247" evidence="5">
    <location>
        <begin position="26"/>
        <end position="803"/>
    </location>
</feature>
<evidence type="ECO:0000256" key="5">
    <source>
        <dbReference type="SAM" id="SignalP"/>
    </source>
</evidence>
<keyword evidence="7" id="KW-1185">Reference proteome</keyword>
<dbReference type="InterPro" id="IPR051685">
    <property type="entry name" value="Ycf3/AcsC/BcsC/TPR_MFPF"/>
</dbReference>